<comment type="caution">
    <text evidence="5">The sequence shown here is derived from an EMBL/GenBank/DDBJ whole genome shotgun (WGS) entry which is preliminary data.</text>
</comment>
<feature type="region of interest" description="Disordered" evidence="3">
    <location>
        <begin position="229"/>
        <end position="280"/>
    </location>
</feature>
<dbReference type="InterPro" id="IPR036222">
    <property type="entry name" value="CAP_N_sf"/>
</dbReference>
<evidence type="ECO:0000313" key="6">
    <source>
        <dbReference type="Proteomes" id="UP000825935"/>
    </source>
</evidence>
<evidence type="ECO:0000256" key="3">
    <source>
        <dbReference type="SAM" id="MobiDB-lite"/>
    </source>
</evidence>
<dbReference type="InterPro" id="IPR017901">
    <property type="entry name" value="C-CAP_CF_C-like"/>
</dbReference>
<dbReference type="Pfam" id="PF08603">
    <property type="entry name" value="CAP_C"/>
    <property type="match status" value="1"/>
</dbReference>
<dbReference type="SUPFAM" id="SSF69340">
    <property type="entry name" value="C-terminal domain of adenylylcyclase associated protein"/>
    <property type="match status" value="1"/>
</dbReference>
<dbReference type="Pfam" id="PF01213">
    <property type="entry name" value="CAP_N-CM"/>
    <property type="match status" value="1"/>
</dbReference>
<dbReference type="Proteomes" id="UP000825935">
    <property type="component" value="Chromosome 29"/>
</dbReference>
<dbReference type="SUPFAM" id="SSF101278">
    <property type="entry name" value="N-terminal domain of adenylylcyclase associated protein, CAP"/>
    <property type="match status" value="1"/>
</dbReference>
<feature type="compositionally biased region" description="Pro residues" evidence="3">
    <location>
        <begin position="250"/>
        <end position="265"/>
    </location>
</feature>
<dbReference type="GO" id="GO:0005737">
    <property type="term" value="C:cytoplasm"/>
    <property type="evidence" value="ECO:0007669"/>
    <property type="project" value="TreeGrafter"/>
</dbReference>
<dbReference type="FunFam" id="2.160.20.70:FF:000006">
    <property type="entry name" value="Adenylyl cyclase-associated protein"/>
    <property type="match status" value="1"/>
</dbReference>
<dbReference type="EMBL" id="CM035434">
    <property type="protein sequence ID" value="KAH7292589.1"/>
    <property type="molecule type" value="Genomic_DNA"/>
</dbReference>
<dbReference type="SMART" id="SM00673">
    <property type="entry name" value="CARP"/>
    <property type="match status" value="2"/>
</dbReference>
<evidence type="ECO:0000313" key="5">
    <source>
        <dbReference type="EMBL" id="KAH7292589.1"/>
    </source>
</evidence>
<dbReference type="AlphaFoldDB" id="A0A8T2R8B0"/>
<proteinExistence type="inferred from homology"/>
<dbReference type="GO" id="GO:0008179">
    <property type="term" value="F:adenylate cyclase binding"/>
    <property type="evidence" value="ECO:0007669"/>
    <property type="project" value="TreeGrafter"/>
</dbReference>
<dbReference type="Gene3D" id="1.25.40.330">
    <property type="entry name" value="Adenylate cyclase-associated CAP, N-terminal domain"/>
    <property type="match status" value="1"/>
</dbReference>
<dbReference type="PROSITE" id="PS51329">
    <property type="entry name" value="C_CAP_COFACTOR_C"/>
    <property type="match status" value="1"/>
</dbReference>
<evidence type="ECO:0000259" key="4">
    <source>
        <dbReference type="PROSITE" id="PS51329"/>
    </source>
</evidence>
<dbReference type="Pfam" id="PF21938">
    <property type="entry name" value="CAP_N"/>
    <property type="match status" value="1"/>
</dbReference>
<dbReference type="GO" id="GO:0003779">
    <property type="term" value="F:actin binding"/>
    <property type="evidence" value="ECO:0007669"/>
    <property type="project" value="InterPro"/>
</dbReference>
<feature type="domain" description="C-CAP/cofactor C-like" evidence="4">
    <location>
        <begin position="343"/>
        <end position="480"/>
    </location>
</feature>
<dbReference type="OMA" id="KSQQTHK"/>
<comment type="similarity">
    <text evidence="1 2">Belongs to the CAP family.</text>
</comment>
<gene>
    <name evidence="5" type="ORF">KP509_29G076200</name>
</gene>
<dbReference type="GO" id="GO:0007015">
    <property type="term" value="P:actin filament organization"/>
    <property type="evidence" value="ECO:0007669"/>
    <property type="project" value="TreeGrafter"/>
</dbReference>
<reference evidence="5" key="1">
    <citation type="submission" date="2021-08" db="EMBL/GenBank/DDBJ databases">
        <title>WGS assembly of Ceratopteris richardii.</title>
        <authorList>
            <person name="Marchant D.B."/>
            <person name="Chen G."/>
            <person name="Jenkins J."/>
            <person name="Shu S."/>
            <person name="Leebens-Mack J."/>
            <person name="Grimwood J."/>
            <person name="Schmutz J."/>
            <person name="Soltis P."/>
            <person name="Soltis D."/>
            <person name="Chen Z.-H."/>
        </authorList>
    </citation>
    <scope>NUCLEOTIDE SEQUENCE</scope>
    <source>
        <strain evidence="5">Whitten #5841</strain>
        <tissue evidence="5">Leaf</tissue>
    </source>
</reference>
<organism evidence="5 6">
    <name type="scientific">Ceratopteris richardii</name>
    <name type="common">Triangle waterfern</name>
    <dbReference type="NCBI Taxonomy" id="49495"/>
    <lineage>
        <taxon>Eukaryota</taxon>
        <taxon>Viridiplantae</taxon>
        <taxon>Streptophyta</taxon>
        <taxon>Embryophyta</taxon>
        <taxon>Tracheophyta</taxon>
        <taxon>Polypodiopsida</taxon>
        <taxon>Polypodiidae</taxon>
        <taxon>Polypodiales</taxon>
        <taxon>Pteridineae</taxon>
        <taxon>Pteridaceae</taxon>
        <taxon>Parkerioideae</taxon>
        <taxon>Ceratopteris</taxon>
    </lineage>
</organism>
<dbReference type="InterPro" id="IPR036223">
    <property type="entry name" value="CAP_C_sf"/>
</dbReference>
<protein>
    <recommendedName>
        <fullName evidence="2">Adenylyl cyclase-associated protein</fullName>
    </recommendedName>
</protein>
<dbReference type="PANTHER" id="PTHR10652:SF0">
    <property type="entry name" value="ADENYLYL CYCLASE-ASSOCIATED PROTEIN"/>
    <property type="match status" value="1"/>
</dbReference>
<dbReference type="InterPro" id="IPR016098">
    <property type="entry name" value="CAP/MinC_C"/>
</dbReference>
<evidence type="ECO:0000256" key="1">
    <source>
        <dbReference type="ARBA" id="ARBA00007659"/>
    </source>
</evidence>
<sequence>MADLQASLSSLVQRLEAAISRLESVQGQTQAAVASSSSRDLPVSDLATSGPVDASVTAFDSLIGSHVDRVLTAAGKLGGQILEGSKLLREAFSVERSIVLAISKCQKPDTSELQKLLKPLGDVITKGSSLADGKRTDAYNHLKVIGESLAALTWVAYTGKDCGMSFPATHVEESWQAAEFYNNKVLVEYRNKDANHVEWAKSMKELYLPGLRDYVKSFHVTGPSWNPKGVRCSEFSTPTAGSAPKLPGKGAPPPPPPGPPPPPPQLTAVSSASSSGSTRDGMNAVFKEINKGEAITSGLRKVTADMKTKNRADRMGVVPSTTGVKGGEGDHAPASATMKKVAQPKFELQMERKWIVENQVGNRELVISKCNAWQSVYIFGCKDCVVQIQGKVNNITLDKCQKTGVVFKDVVSAFEVVNCTSVEVQCQGTAPSISVDNTTGCHIYLSKSSLGACITTAKSSEVNVLVPGETEDADLVEHALAEQFLSVFKDGSFVTTPVSHSGG</sequence>
<dbReference type="OrthoDB" id="1601at2759"/>
<evidence type="ECO:0000256" key="2">
    <source>
        <dbReference type="RuleBase" id="RU000647"/>
    </source>
</evidence>
<dbReference type="Gene3D" id="2.160.20.70">
    <property type="match status" value="1"/>
</dbReference>
<dbReference type="PROSITE" id="PS01088">
    <property type="entry name" value="CAP_1"/>
    <property type="match status" value="1"/>
</dbReference>
<dbReference type="InterPro" id="IPR013912">
    <property type="entry name" value="Adenylate_cyclase-assoc_CAP_C"/>
</dbReference>
<dbReference type="InterPro" id="IPR001837">
    <property type="entry name" value="Adenylate_cyclase-assoc_CAP"/>
</dbReference>
<dbReference type="GO" id="GO:0019933">
    <property type="term" value="P:cAMP-mediated signaling"/>
    <property type="evidence" value="ECO:0007669"/>
    <property type="project" value="TreeGrafter"/>
</dbReference>
<name>A0A8T2R8B0_CERRI</name>
<dbReference type="InterPro" id="IPR006599">
    <property type="entry name" value="CARP_motif"/>
</dbReference>
<dbReference type="InterPro" id="IPR013992">
    <property type="entry name" value="Adenylate_cyclase-assoc_CAP_N"/>
</dbReference>
<dbReference type="FunFam" id="1.25.40.330:FF:000001">
    <property type="entry name" value="Adenylyl cyclase-associated protein"/>
    <property type="match status" value="1"/>
</dbReference>
<dbReference type="InterPro" id="IPR018106">
    <property type="entry name" value="CAP_CS_N"/>
</dbReference>
<keyword evidence="6" id="KW-1185">Reference proteome</keyword>
<dbReference type="InterPro" id="IPR053950">
    <property type="entry name" value="CAP_N"/>
</dbReference>
<accession>A0A8T2R8B0</accession>
<dbReference type="PANTHER" id="PTHR10652">
    <property type="entry name" value="ADENYLYL CYCLASE-ASSOCIATED PROTEIN"/>
    <property type="match status" value="1"/>
</dbReference>